<dbReference type="EMBL" id="KN827780">
    <property type="protein sequence ID" value="KIK75904.1"/>
    <property type="molecule type" value="Genomic_DNA"/>
</dbReference>
<accession>A0A0D0D6W3</accession>
<reference evidence="1 2" key="1">
    <citation type="submission" date="2014-04" db="EMBL/GenBank/DDBJ databases">
        <authorList>
            <consortium name="DOE Joint Genome Institute"/>
            <person name="Kuo A."/>
            <person name="Kohler A."/>
            <person name="Jargeat P."/>
            <person name="Nagy L.G."/>
            <person name="Floudas D."/>
            <person name="Copeland A."/>
            <person name="Barry K.W."/>
            <person name="Cichocki N."/>
            <person name="Veneault-Fourrey C."/>
            <person name="LaButti K."/>
            <person name="Lindquist E.A."/>
            <person name="Lipzen A."/>
            <person name="Lundell T."/>
            <person name="Morin E."/>
            <person name="Murat C."/>
            <person name="Sun H."/>
            <person name="Tunlid A."/>
            <person name="Henrissat B."/>
            <person name="Grigoriev I.V."/>
            <person name="Hibbett D.S."/>
            <person name="Martin F."/>
            <person name="Nordberg H.P."/>
            <person name="Cantor M.N."/>
            <person name="Hua S.X."/>
        </authorList>
    </citation>
    <scope>NUCLEOTIDE SEQUENCE [LARGE SCALE GENOMIC DNA]</scope>
    <source>
        <strain evidence="1 2">Ve08.2h10</strain>
    </source>
</reference>
<name>A0A0D0D6W3_9AGAM</name>
<dbReference type="STRING" id="930991.A0A0D0D6W3"/>
<dbReference type="AlphaFoldDB" id="A0A0D0D6W3"/>
<proteinExistence type="predicted"/>
<dbReference type="HOGENOM" id="CLU_092523_1_0_1"/>
<organism evidence="1 2">
    <name type="scientific">Paxillus rubicundulus Ve08.2h10</name>
    <dbReference type="NCBI Taxonomy" id="930991"/>
    <lineage>
        <taxon>Eukaryota</taxon>
        <taxon>Fungi</taxon>
        <taxon>Dikarya</taxon>
        <taxon>Basidiomycota</taxon>
        <taxon>Agaricomycotina</taxon>
        <taxon>Agaricomycetes</taxon>
        <taxon>Agaricomycetidae</taxon>
        <taxon>Boletales</taxon>
        <taxon>Paxilineae</taxon>
        <taxon>Paxillaceae</taxon>
        <taxon>Paxillus</taxon>
    </lineage>
</organism>
<sequence>MEGFQIVRHLPDDPLAGLKPLPTKPPDFIPGNCFTEERAEVLDLDPAKWLWPEELKLIRWLVHDHEMAFAWDASECVPYSGSFDECYFLPVKFATVPHTQWVQQNIPIPPAIHQQVITIIKEKIAAGVYEPSSAAYRSRSRTENPFGSSMTCNHSMGSPSGMHLCLHSSNT</sequence>
<evidence type="ECO:0000313" key="1">
    <source>
        <dbReference type="EMBL" id="KIK75904.1"/>
    </source>
</evidence>
<evidence type="ECO:0000313" key="2">
    <source>
        <dbReference type="Proteomes" id="UP000054538"/>
    </source>
</evidence>
<reference evidence="2" key="2">
    <citation type="submission" date="2015-01" db="EMBL/GenBank/DDBJ databases">
        <title>Evolutionary Origins and Diversification of the Mycorrhizal Mutualists.</title>
        <authorList>
            <consortium name="DOE Joint Genome Institute"/>
            <consortium name="Mycorrhizal Genomics Consortium"/>
            <person name="Kohler A."/>
            <person name="Kuo A."/>
            <person name="Nagy L.G."/>
            <person name="Floudas D."/>
            <person name="Copeland A."/>
            <person name="Barry K.W."/>
            <person name="Cichocki N."/>
            <person name="Veneault-Fourrey C."/>
            <person name="LaButti K."/>
            <person name="Lindquist E.A."/>
            <person name="Lipzen A."/>
            <person name="Lundell T."/>
            <person name="Morin E."/>
            <person name="Murat C."/>
            <person name="Riley R."/>
            <person name="Ohm R."/>
            <person name="Sun H."/>
            <person name="Tunlid A."/>
            <person name="Henrissat B."/>
            <person name="Grigoriev I.V."/>
            <person name="Hibbett D.S."/>
            <person name="Martin F."/>
        </authorList>
    </citation>
    <scope>NUCLEOTIDE SEQUENCE [LARGE SCALE GENOMIC DNA]</scope>
    <source>
        <strain evidence="2">Ve08.2h10</strain>
    </source>
</reference>
<protein>
    <submittedName>
        <fullName evidence="1">Uncharacterized protein</fullName>
    </submittedName>
</protein>
<gene>
    <name evidence="1" type="ORF">PAXRUDRAFT_171295</name>
</gene>
<dbReference type="OrthoDB" id="2665876at2759"/>
<keyword evidence="2" id="KW-1185">Reference proteome</keyword>
<dbReference type="Proteomes" id="UP000054538">
    <property type="component" value="Unassembled WGS sequence"/>
</dbReference>
<dbReference type="InParanoid" id="A0A0D0D6W3"/>